<name>A0A8S1MP12_9CILI</name>
<dbReference type="OrthoDB" id="308449at2759"/>
<protein>
    <submittedName>
        <fullName evidence="1">Uncharacterized protein</fullName>
    </submittedName>
</protein>
<keyword evidence="2" id="KW-1185">Reference proteome</keyword>
<organism evidence="1 2">
    <name type="scientific">Paramecium sonneborni</name>
    <dbReference type="NCBI Taxonomy" id="65129"/>
    <lineage>
        <taxon>Eukaryota</taxon>
        <taxon>Sar</taxon>
        <taxon>Alveolata</taxon>
        <taxon>Ciliophora</taxon>
        <taxon>Intramacronucleata</taxon>
        <taxon>Oligohymenophorea</taxon>
        <taxon>Peniculida</taxon>
        <taxon>Parameciidae</taxon>
        <taxon>Paramecium</taxon>
    </lineage>
</organism>
<proteinExistence type="predicted"/>
<accession>A0A8S1MP12</accession>
<comment type="caution">
    <text evidence="1">The sequence shown here is derived from an EMBL/GenBank/DDBJ whole genome shotgun (WGS) entry which is preliminary data.</text>
</comment>
<sequence length="121" mass="14508">MKGWRNKQRTVLNIFKCGNPVICIAINESRKNFGLCKKGQEIASLQFNEFKKDNIEQFSFQFRNLKKEDEIQYLLFQSDRECYIVDCYSNKVAHRIDFTVQQISFQFKSHSFLKMQMDLFI</sequence>
<dbReference type="EMBL" id="CAJJDN010000044">
    <property type="protein sequence ID" value="CAD8082797.1"/>
    <property type="molecule type" value="Genomic_DNA"/>
</dbReference>
<dbReference type="Proteomes" id="UP000692954">
    <property type="component" value="Unassembled WGS sequence"/>
</dbReference>
<dbReference type="AlphaFoldDB" id="A0A8S1MP12"/>
<evidence type="ECO:0000313" key="1">
    <source>
        <dbReference type="EMBL" id="CAD8082797.1"/>
    </source>
</evidence>
<gene>
    <name evidence="1" type="ORF">PSON_ATCC_30995.1.T0440052</name>
</gene>
<reference evidence="1" key="1">
    <citation type="submission" date="2021-01" db="EMBL/GenBank/DDBJ databases">
        <authorList>
            <consortium name="Genoscope - CEA"/>
            <person name="William W."/>
        </authorList>
    </citation>
    <scope>NUCLEOTIDE SEQUENCE</scope>
</reference>
<evidence type="ECO:0000313" key="2">
    <source>
        <dbReference type="Proteomes" id="UP000692954"/>
    </source>
</evidence>